<evidence type="ECO:0000313" key="4">
    <source>
        <dbReference type="Proteomes" id="UP001215598"/>
    </source>
</evidence>
<proteinExistence type="predicted"/>
<organism evidence="3 4">
    <name type="scientific">Mycena metata</name>
    <dbReference type="NCBI Taxonomy" id="1033252"/>
    <lineage>
        <taxon>Eukaryota</taxon>
        <taxon>Fungi</taxon>
        <taxon>Dikarya</taxon>
        <taxon>Basidiomycota</taxon>
        <taxon>Agaricomycotina</taxon>
        <taxon>Agaricomycetes</taxon>
        <taxon>Agaricomycetidae</taxon>
        <taxon>Agaricales</taxon>
        <taxon>Marasmiineae</taxon>
        <taxon>Mycenaceae</taxon>
        <taxon>Mycena</taxon>
    </lineage>
</organism>
<evidence type="ECO:0000313" key="3">
    <source>
        <dbReference type="EMBL" id="KAJ7746024.1"/>
    </source>
</evidence>
<keyword evidence="1" id="KW-0175">Coiled coil</keyword>
<feature type="coiled-coil region" evidence="1">
    <location>
        <begin position="91"/>
        <end position="122"/>
    </location>
</feature>
<reference evidence="3" key="1">
    <citation type="submission" date="2023-03" db="EMBL/GenBank/DDBJ databases">
        <title>Massive genome expansion in bonnet fungi (Mycena s.s.) driven by repeated elements and novel gene families across ecological guilds.</title>
        <authorList>
            <consortium name="Lawrence Berkeley National Laboratory"/>
            <person name="Harder C.B."/>
            <person name="Miyauchi S."/>
            <person name="Viragh M."/>
            <person name="Kuo A."/>
            <person name="Thoen E."/>
            <person name="Andreopoulos B."/>
            <person name="Lu D."/>
            <person name="Skrede I."/>
            <person name="Drula E."/>
            <person name="Henrissat B."/>
            <person name="Morin E."/>
            <person name="Kohler A."/>
            <person name="Barry K."/>
            <person name="LaButti K."/>
            <person name="Morin E."/>
            <person name="Salamov A."/>
            <person name="Lipzen A."/>
            <person name="Mereny Z."/>
            <person name="Hegedus B."/>
            <person name="Baldrian P."/>
            <person name="Stursova M."/>
            <person name="Weitz H."/>
            <person name="Taylor A."/>
            <person name="Grigoriev I.V."/>
            <person name="Nagy L.G."/>
            <person name="Martin F."/>
            <person name="Kauserud H."/>
        </authorList>
    </citation>
    <scope>NUCLEOTIDE SEQUENCE</scope>
    <source>
        <strain evidence="3">CBHHK182m</strain>
    </source>
</reference>
<dbReference type="Proteomes" id="UP001215598">
    <property type="component" value="Unassembled WGS sequence"/>
</dbReference>
<dbReference type="EMBL" id="JARKIB010000081">
    <property type="protein sequence ID" value="KAJ7746024.1"/>
    <property type="molecule type" value="Genomic_DNA"/>
</dbReference>
<dbReference type="AlphaFoldDB" id="A0AAD7IP29"/>
<accession>A0AAD7IP29</accession>
<evidence type="ECO:0000256" key="2">
    <source>
        <dbReference type="SAM" id="MobiDB-lite"/>
    </source>
</evidence>
<sequence length="216" mass="23244">MAGDYASMRLMDTENGCLRAELFAKKSKPAKQRVGGAGARHMTSAETLAALAYIDWKASIGLVHAEFLANDRVMAIRTVCDDSAREVVDGLKRAEKAVVDVQKAVERETKKADADAERARKKAVVDAERAEKKAAASAVALENDENAHPGFAYTPDTPPALKRPRPNPKPAYRNANVAAGGAMQDPVLLAPIVPVLQVLTNYVPVIDPRLLADSYP</sequence>
<comment type="caution">
    <text evidence="3">The sequence shown here is derived from an EMBL/GenBank/DDBJ whole genome shotgun (WGS) entry which is preliminary data.</text>
</comment>
<gene>
    <name evidence="3" type="ORF">B0H16DRAFT_1557487</name>
</gene>
<name>A0AAD7IP29_9AGAR</name>
<feature type="region of interest" description="Disordered" evidence="2">
    <location>
        <begin position="147"/>
        <end position="170"/>
    </location>
</feature>
<evidence type="ECO:0000256" key="1">
    <source>
        <dbReference type="SAM" id="Coils"/>
    </source>
</evidence>
<keyword evidence="4" id="KW-1185">Reference proteome</keyword>
<protein>
    <submittedName>
        <fullName evidence="3">Uncharacterized protein</fullName>
    </submittedName>
</protein>